<dbReference type="Pfam" id="PF05193">
    <property type="entry name" value="Peptidase_M16_C"/>
    <property type="match status" value="1"/>
</dbReference>
<dbReference type="GO" id="GO:0016485">
    <property type="term" value="P:protein processing"/>
    <property type="evidence" value="ECO:0007669"/>
    <property type="project" value="TreeGrafter"/>
</dbReference>
<evidence type="ECO:0000256" key="10">
    <source>
        <dbReference type="ARBA" id="ARBA00023049"/>
    </source>
</evidence>
<feature type="compositionally biased region" description="Polar residues" evidence="12">
    <location>
        <begin position="538"/>
        <end position="548"/>
    </location>
</feature>
<dbReference type="InterPro" id="IPR055130">
    <property type="entry name" value="PreP_C"/>
</dbReference>
<keyword evidence="9" id="KW-0862">Zinc</keyword>
<feature type="region of interest" description="Disordered" evidence="12">
    <location>
        <begin position="1577"/>
        <end position="1604"/>
    </location>
</feature>
<dbReference type="FunFam" id="3.30.830.10:FF:000011">
    <property type="entry name" value="Presequence protease, mitochondrial"/>
    <property type="match status" value="1"/>
</dbReference>
<evidence type="ECO:0000256" key="2">
    <source>
        <dbReference type="ARBA" id="ARBA00004305"/>
    </source>
</evidence>
<dbReference type="PANTHER" id="PTHR43016:SF13">
    <property type="entry name" value="PRESEQUENCE PROTEASE, MITOCHONDRIAL"/>
    <property type="match status" value="1"/>
</dbReference>
<keyword evidence="10" id="KW-0482">Metalloprotease</keyword>
<feature type="domain" description="Peptidase M16C associated" evidence="13">
    <location>
        <begin position="1782"/>
        <end position="2029"/>
    </location>
</feature>
<dbReference type="InterPro" id="IPR011249">
    <property type="entry name" value="Metalloenz_LuxS/M16"/>
</dbReference>
<dbReference type="PROSITE" id="PS00143">
    <property type="entry name" value="INSULINASE"/>
    <property type="match status" value="1"/>
</dbReference>
<feature type="compositionally biased region" description="Polar residues" evidence="12">
    <location>
        <begin position="814"/>
        <end position="835"/>
    </location>
</feature>
<name>A0A6S7HFH3_PARCT</name>
<feature type="compositionally biased region" description="Low complexity" evidence="12">
    <location>
        <begin position="979"/>
        <end position="997"/>
    </location>
</feature>
<feature type="region of interest" description="Disordered" evidence="12">
    <location>
        <begin position="1035"/>
        <end position="1056"/>
    </location>
</feature>
<feature type="compositionally biased region" description="Low complexity" evidence="12">
    <location>
        <begin position="909"/>
        <end position="920"/>
    </location>
</feature>
<dbReference type="Proteomes" id="UP001152795">
    <property type="component" value="Unassembled WGS sequence"/>
</dbReference>
<proteinExistence type="inferred from homology"/>
<feature type="region of interest" description="Disordered" evidence="12">
    <location>
        <begin position="851"/>
        <end position="1013"/>
    </location>
</feature>
<protein>
    <recommendedName>
        <fullName evidence="5">Presequence protease, mitochondrial</fullName>
    </recommendedName>
</protein>
<feature type="non-terminal residue" evidence="14">
    <location>
        <position position="1"/>
    </location>
</feature>
<evidence type="ECO:0000256" key="11">
    <source>
        <dbReference type="ARBA" id="ARBA00023128"/>
    </source>
</evidence>
<feature type="compositionally biased region" description="Polar residues" evidence="12">
    <location>
        <begin position="998"/>
        <end position="1013"/>
    </location>
</feature>
<dbReference type="GO" id="GO:0005759">
    <property type="term" value="C:mitochondrial matrix"/>
    <property type="evidence" value="ECO:0007669"/>
    <property type="project" value="UniProtKB-SubCell"/>
</dbReference>
<dbReference type="GO" id="GO:0004222">
    <property type="term" value="F:metalloendopeptidase activity"/>
    <property type="evidence" value="ECO:0007669"/>
    <property type="project" value="InterPro"/>
</dbReference>
<sequence length="2310" mass="257467">AKYRAAFQKKLDNLKDEERQEFNVKLEKTKELSRDTNRRRRALEERRKNYEAGEERKRREILAQRKKEIQEATEKFQRSNFTRNRKKIKHTERTSTPTKTVKHDNTRPVSAKAPKVINGKPYYPSVEEVMALLHADRADVIERVISGESQPRDRHDDIIEPTDIAAEQREQEKLRSEVVGRIEPKLAFTDEAVTSGVLPTTIRRNSLSGSLSSIDSLDTVPDEPLETMPASTGSPIAGIIRKGNKVKRDSRVTFNENVAFSDGVVGTLKRKQGSESVFDSSIMPKQRSYFELFDSNTSFSEGKGNESKPKVNGTGLELSKDSLIMNHYLPRQSNIPMSSAQNYPHVNASDIGTTGVMTYSATSNLRQPGGYSMATMASNNSRQTGGNLASTVTVTTPELKANALHVLPNSPRVNGLSHVGYTNQMTASQASSTSKNNGSEQDNTRKMDSNTEGVNNKGYVGYTSQMTGSQNSSAPLQLSNGVKSKTYVNGGISDHTHSYNNGNMKYNDRPSLPFSSINASMLKDSLEMHDDIRVSQSNSNIPQVSTEAQGPRVGTRPPISENPSSGYITKHAEIPPETPLIPVTKRDFLSKALRSDGKGVSDVNINSLSDHTRNHPRKEEMAVDGRIESTTNRYSGGKSFPRTEQEASIGGYSMYSQERDVPQNRQTIPEQSENKRLTQNGIDRTGQSLYENDSYNQRQTVPNSSAMRDNMVPSPYNSDRTKQKVHDDSYSQRHAVDSRGVRDNTGSSSTSEGIPYYGSSLNQGHQLVSRDNHGIARPNRTTGESSSVIPPRSRTEPTEKLTTAQNTLGTTNTVNQPSYRPTLTNGEQNFASRKSSSADELLKSVQENIERLSMTPSQQGISRTSSSGAKPTGPFSARPYKTTTSESRHNRNYSDNGRRPKDYDKGDTSPSSQSKGSPKSTAIDRERKGSNRKPPSNGQKSKLGEARKVNGNNKRFQRSGSDSGIANQRSGIKMGHGATQNNNHETTANTNTTYTSNSRVQSAHPNQVYTSPNYKTDYHSAAYQSNNRLYGVPSEPRGLHPQSNAFERKQRKNSEGLAFLDKTPTDEEINHLWETVRTCLKHEQPQKAASDSVVNNVRYSRSDSGPLVGNHYLIDGNAWASRPSGGSDNETRYSRGTASSHFRRQGSLDSLQRRGSAESAGYMPLRKGSLLQHRTSTSERRLTSRNSQAGRPPVNPQYLHSFRGPMTSSRGPVKSNTVKTEGRPQLSYAEFQAVMQASADLKTRNTEGDTQKNSRQNVHQPIIMNYRKEPTALSMEEKRLLESLDRLNERLKVQEAFAGKIVKSPRNGNIQTNKTKGEFKSGQQLLGYTIEKVVPVPELYLVSVKLRHNKTGAEHLHIARDDSNNVFSVGFRTTPMEDSGVSHILEHTTLCGSEKFPCRDPFFSMLTRSLSTYMNAWTGSDFTMYPFSTQNPKDFKNLLSVYLDAVFFPRLAELDFWQEGWRLEHEDVNDPQSPLTFKGVVFNEMKGAMSNPEQLYARNLQSSLLPHHTYGYNSGGEPINIPDLTWDHLKQFHASHYHPSNARFYTYGDVPLENQLEAIEELGLSRFDKLQVDTDIPREPRWKDPRNVSITCAPDPLAPDPEKQTTTSVSYVLDGDVDAFEGLTNSIISSLLVDGPTSPFYQALIEPNIGSDYSPATGFDSSTRDSSFSVGLQGIHKDRVEDVRNIVQQTFQNVVETGFEEERIDAILHRIQLSQKHQSSNFGLSLIASLMSSWNHGGDPTEFMQINRNVDRFRESIKSERFLQDKVAENFQQNSHRLYMTMSPEEKYEENLSHREAEKLNKMVSKLSDEDKVMIREKGFELASRQNATQDTSCLPSLDIADIDPEIKPVTVDDVMLGGVPVNYCVQPTNGLTYFNGISSITLVADEVKPYLPLFCHVITKMGAGSMDHRHMAQIIKRRTGGLSVSPHVVSHHTEASTYSQGVLFSSYCLDENLPRMFNIWLEVFTSPTLNNTERIRTLVNGLASDLAMSIVDSGHMYAVGLASSSLTPSARLGEILGGLNQVEFMKNIAELEDLEDVTNKMIKIAAHVLENTAFRCALTMTEEAADEATDSLEGFLEDLPGTRADLPAEVEDPNFMPHHVKSFFEIPAPVNFVAKAIRAVPFCHEDYPKLQILSRLLSSKFLHREIREKGGAYGSGAKVGGNVFSFFSYRDPNSFETLDAFDRSATWASSGEFTDQDIVEAKLSVFSQVDSPVPPPYKGMALFKQGITDEMRQIHRDRLFAVDRDALVDVAARYLSDSQRMSSIAILGPPNEKLSQDNSWTIIKETQGTTIGVSNRIETIKFARMTFAN</sequence>
<keyword evidence="15" id="KW-1185">Reference proteome</keyword>
<comment type="cofactor">
    <cofactor evidence="1">
        <name>Zn(2+)</name>
        <dbReference type="ChEBI" id="CHEBI:29105"/>
    </cofactor>
</comment>
<feature type="non-terminal residue" evidence="14">
    <location>
        <position position="2310"/>
    </location>
</feature>
<evidence type="ECO:0000256" key="1">
    <source>
        <dbReference type="ARBA" id="ARBA00001947"/>
    </source>
</evidence>
<feature type="compositionally biased region" description="Polar residues" evidence="12">
    <location>
        <begin position="854"/>
        <end position="869"/>
    </location>
</feature>
<keyword evidence="6 14" id="KW-0645">Protease</keyword>
<dbReference type="Pfam" id="PF08367">
    <property type="entry name" value="M16C_assoc"/>
    <property type="match status" value="1"/>
</dbReference>
<feature type="compositionally biased region" description="Polar residues" evidence="12">
    <location>
        <begin position="779"/>
        <end position="788"/>
    </location>
</feature>
<feature type="compositionally biased region" description="Basic and acidic residues" evidence="12">
    <location>
        <begin position="610"/>
        <end position="627"/>
    </location>
</feature>
<evidence type="ECO:0000256" key="7">
    <source>
        <dbReference type="ARBA" id="ARBA00022723"/>
    </source>
</evidence>
<evidence type="ECO:0000256" key="6">
    <source>
        <dbReference type="ARBA" id="ARBA00022670"/>
    </source>
</evidence>
<evidence type="ECO:0000313" key="15">
    <source>
        <dbReference type="Proteomes" id="UP001152795"/>
    </source>
</evidence>
<feature type="region of interest" description="Disordered" evidence="12">
    <location>
        <begin position="88"/>
        <end position="109"/>
    </location>
</feature>
<feature type="region of interest" description="Disordered" evidence="12">
    <location>
        <begin position="538"/>
        <end position="572"/>
    </location>
</feature>
<feature type="compositionally biased region" description="Low complexity" evidence="12">
    <location>
        <begin position="801"/>
        <end position="813"/>
    </location>
</feature>
<feature type="compositionally biased region" description="Polar residues" evidence="12">
    <location>
        <begin position="950"/>
        <end position="970"/>
    </location>
</feature>
<comment type="similarity">
    <text evidence="3">Belongs to the peptidase M16 family. PreP subfamily.</text>
</comment>
<dbReference type="PANTHER" id="PTHR43016">
    <property type="entry name" value="PRESEQUENCE PROTEASE"/>
    <property type="match status" value="1"/>
</dbReference>
<feature type="compositionally biased region" description="Polar residues" evidence="12">
    <location>
        <begin position="663"/>
        <end position="707"/>
    </location>
</feature>
<evidence type="ECO:0000256" key="5">
    <source>
        <dbReference type="ARBA" id="ARBA00020167"/>
    </source>
</evidence>
<evidence type="ECO:0000313" key="14">
    <source>
        <dbReference type="EMBL" id="CAB4002127.1"/>
    </source>
</evidence>
<feature type="compositionally biased region" description="Polar residues" evidence="12">
    <location>
        <begin position="462"/>
        <end position="477"/>
    </location>
</feature>
<evidence type="ECO:0000256" key="3">
    <source>
        <dbReference type="ARBA" id="ARBA00007575"/>
    </source>
</evidence>
<comment type="subcellular location">
    <subcellularLocation>
        <location evidence="2">Mitochondrion matrix</location>
    </subcellularLocation>
</comment>
<dbReference type="FunFam" id="3.30.830.10:FF:000009">
    <property type="entry name" value="Presequence protease, mitochondrial"/>
    <property type="match status" value="1"/>
</dbReference>
<evidence type="ECO:0000256" key="12">
    <source>
        <dbReference type="SAM" id="MobiDB-lite"/>
    </source>
</evidence>
<dbReference type="SMART" id="SM01264">
    <property type="entry name" value="M16C_associated"/>
    <property type="match status" value="1"/>
</dbReference>
<keyword evidence="11" id="KW-0496">Mitochondrion</keyword>
<dbReference type="InterPro" id="IPR013578">
    <property type="entry name" value="Peptidase_M16C_assoc"/>
</dbReference>
<feature type="region of interest" description="Disordered" evidence="12">
    <location>
        <begin position="29"/>
        <end position="58"/>
    </location>
</feature>
<feature type="compositionally biased region" description="Basic and acidic residues" evidence="12">
    <location>
        <begin position="1577"/>
        <end position="1586"/>
    </location>
</feature>
<dbReference type="InterPro" id="IPR001431">
    <property type="entry name" value="Pept_M16_Zn_BS"/>
</dbReference>
<accession>A0A6S7HFH3</accession>
<dbReference type="OrthoDB" id="10250783at2759"/>
<dbReference type="Pfam" id="PF00675">
    <property type="entry name" value="Peptidase_M16"/>
    <property type="match status" value="1"/>
</dbReference>
<dbReference type="InterPro" id="IPR011765">
    <property type="entry name" value="Pept_M16_N"/>
</dbReference>
<comment type="subunit">
    <text evidence="4">Monomer and homodimer; homodimerization is induced by binding of the substrate.</text>
</comment>
<dbReference type="GO" id="GO:0046872">
    <property type="term" value="F:metal ion binding"/>
    <property type="evidence" value="ECO:0007669"/>
    <property type="project" value="UniProtKB-KW"/>
</dbReference>
<feature type="region of interest" description="Disordered" evidence="12">
    <location>
        <begin position="1119"/>
        <end position="1197"/>
    </location>
</feature>
<feature type="region of interest" description="Disordered" evidence="12">
    <location>
        <begin position="659"/>
        <end position="839"/>
    </location>
</feature>
<keyword evidence="7" id="KW-0479">Metal-binding</keyword>
<feature type="region of interest" description="Disordered" evidence="12">
    <location>
        <begin position="427"/>
        <end position="477"/>
    </location>
</feature>
<reference evidence="14" key="1">
    <citation type="submission" date="2020-04" db="EMBL/GenBank/DDBJ databases">
        <authorList>
            <person name="Alioto T."/>
            <person name="Alioto T."/>
            <person name="Gomez Garrido J."/>
        </authorList>
    </citation>
    <scope>NUCLEOTIDE SEQUENCE</scope>
    <source>
        <strain evidence="14">A484AB</strain>
    </source>
</reference>
<evidence type="ECO:0000256" key="8">
    <source>
        <dbReference type="ARBA" id="ARBA00022801"/>
    </source>
</evidence>
<keyword evidence="8" id="KW-0378">Hydrolase</keyword>
<gene>
    <name evidence="14" type="ORF">PACLA_8A071952</name>
</gene>
<feature type="compositionally biased region" description="Polar residues" evidence="12">
    <location>
        <begin position="1124"/>
        <end position="1140"/>
    </location>
</feature>
<dbReference type="SUPFAM" id="SSF63411">
    <property type="entry name" value="LuxS/MPP-like metallohydrolase"/>
    <property type="match status" value="4"/>
</dbReference>
<feature type="compositionally biased region" description="Polar residues" evidence="12">
    <location>
        <begin position="427"/>
        <end position="441"/>
    </location>
</feature>
<dbReference type="EMBL" id="CACRXK020004264">
    <property type="protein sequence ID" value="CAB4002127.1"/>
    <property type="molecule type" value="Genomic_DNA"/>
</dbReference>
<evidence type="ECO:0000256" key="9">
    <source>
        <dbReference type="ARBA" id="ARBA00022833"/>
    </source>
</evidence>
<dbReference type="Gene3D" id="3.30.830.10">
    <property type="entry name" value="Metalloenzyme, LuxS/M16 peptidase-like"/>
    <property type="match status" value="4"/>
</dbReference>
<evidence type="ECO:0000256" key="4">
    <source>
        <dbReference type="ARBA" id="ARBA00011853"/>
    </source>
</evidence>
<dbReference type="FunFam" id="3.30.830.10:FF:000020">
    <property type="entry name" value="Mitochondrial presequence protease"/>
    <property type="match status" value="1"/>
</dbReference>
<dbReference type="Pfam" id="PF22516">
    <property type="entry name" value="PreP_C"/>
    <property type="match status" value="1"/>
</dbReference>
<feature type="region of interest" description="Disordered" evidence="12">
    <location>
        <begin position="595"/>
        <end position="647"/>
    </location>
</feature>
<comment type="caution">
    <text evidence="14">The sequence shown here is derived from an EMBL/GenBank/DDBJ whole genome shotgun (WGS) entry which is preliminary data.</text>
</comment>
<feature type="compositionally biased region" description="Basic and acidic residues" evidence="12">
    <location>
        <begin position="896"/>
        <end position="907"/>
    </location>
</feature>
<evidence type="ECO:0000259" key="13">
    <source>
        <dbReference type="SMART" id="SM01264"/>
    </source>
</evidence>
<feature type="compositionally biased region" description="Basic and acidic residues" evidence="12">
    <location>
        <begin position="719"/>
        <end position="742"/>
    </location>
</feature>
<dbReference type="InterPro" id="IPR007863">
    <property type="entry name" value="Peptidase_M16_C"/>
</dbReference>
<organism evidence="14 15">
    <name type="scientific">Paramuricea clavata</name>
    <name type="common">Red gorgonian</name>
    <name type="synonym">Violescent sea-whip</name>
    <dbReference type="NCBI Taxonomy" id="317549"/>
    <lineage>
        <taxon>Eukaryota</taxon>
        <taxon>Metazoa</taxon>
        <taxon>Cnidaria</taxon>
        <taxon>Anthozoa</taxon>
        <taxon>Octocorallia</taxon>
        <taxon>Malacalcyonacea</taxon>
        <taxon>Plexauridae</taxon>
        <taxon>Paramuricea</taxon>
    </lineage>
</organism>